<sequence length="187" mass="19591">MSRAVKAALSASQDLPKTERLVLVAIAAHANADGNAWPAVATIAEYVGCSVRTVQRCVAKLVQLGRLVVSKAAHVVTRVYRLVTGEPVTPRAAGVPDPAAVVPDPPTDGDTQGVSPEVEDPQKLKGRAAARWFARRGKNTNPGRPPFPERRGAALPVADRAGQCPRHRGCPAGNCGPCRSEALGGDR</sequence>
<reference evidence="2 3" key="1">
    <citation type="submission" date="2020-07" db="EMBL/GenBank/DDBJ databases">
        <title>A bifunctional nitrone conjugated secondary metabolite targeting the ribosome.</title>
        <authorList>
            <person name="Limbrick E.M."/>
            <person name="Graf M."/>
            <person name="Derewacz D.K."/>
            <person name="Nguyen F."/>
            <person name="Spraggins J.M."/>
            <person name="Wieland M."/>
            <person name="Ynigez-Gutierrez A.E."/>
            <person name="Reisman B.J."/>
            <person name="Zinshteyn B."/>
            <person name="McCulloch K."/>
            <person name="Iverson T.M."/>
            <person name="Green R."/>
            <person name="Wilson D.N."/>
            <person name="Bachmann B.O."/>
        </authorList>
    </citation>
    <scope>NUCLEOTIDE SEQUENCE [LARGE SCALE GENOMIC DNA]</scope>
    <source>
        <strain evidence="3">aurantiaca</strain>
    </source>
</reference>
<evidence type="ECO:0000313" key="3">
    <source>
        <dbReference type="Proteomes" id="UP000509335"/>
    </source>
</evidence>
<feature type="region of interest" description="Disordered" evidence="1">
    <location>
        <begin position="89"/>
        <end position="187"/>
    </location>
</feature>
<dbReference type="InterPro" id="IPR036388">
    <property type="entry name" value="WH-like_DNA-bd_sf"/>
</dbReference>
<feature type="compositionally biased region" description="Low complexity" evidence="1">
    <location>
        <begin position="92"/>
        <end position="102"/>
    </location>
</feature>
<dbReference type="Gene3D" id="1.10.10.10">
    <property type="entry name" value="Winged helix-like DNA-binding domain superfamily/Winged helix DNA-binding domain"/>
    <property type="match status" value="1"/>
</dbReference>
<dbReference type="KEGG" id="mcab:HXZ27_08200"/>
<organism evidence="2 3">
    <name type="scientific">Micromonospora carbonacea</name>
    <dbReference type="NCBI Taxonomy" id="47853"/>
    <lineage>
        <taxon>Bacteria</taxon>
        <taxon>Bacillati</taxon>
        <taxon>Actinomycetota</taxon>
        <taxon>Actinomycetes</taxon>
        <taxon>Micromonosporales</taxon>
        <taxon>Micromonosporaceae</taxon>
        <taxon>Micromonospora</taxon>
    </lineage>
</organism>
<gene>
    <name evidence="2" type="ORF">HXZ27_08200</name>
</gene>
<protein>
    <submittedName>
        <fullName evidence="2">Helix-turn-helix domain-containing protein</fullName>
    </submittedName>
</protein>
<feature type="compositionally biased region" description="Basic residues" evidence="1">
    <location>
        <begin position="124"/>
        <end position="138"/>
    </location>
</feature>
<dbReference type="AlphaFoldDB" id="A0A7H8XI68"/>
<dbReference type="EMBL" id="CP058322">
    <property type="protein sequence ID" value="QLD24198.1"/>
    <property type="molecule type" value="Genomic_DNA"/>
</dbReference>
<evidence type="ECO:0000256" key="1">
    <source>
        <dbReference type="SAM" id="MobiDB-lite"/>
    </source>
</evidence>
<dbReference type="Pfam" id="PF13730">
    <property type="entry name" value="HTH_36"/>
    <property type="match status" value="1"/>
</dbReference>
<dbReference type="Proteomes" id="UP000509335">
    <property type="component" value="Chromosome"/>
</dbReference>
<name>A0A7H8XI68_9ACTN</name>
<evidence type="ECO:0000313" key="2">
    <source>
        <dbReference type="EMBL" id="QLD24198.1"/>
    </source>
</evidence>
<proteinExistence type="predicted"/>
<accession>A0A7H8XI68</accession>